<accession>A0AAV6MCH4</accession>
<dbReference type="AlphaFoldDB" id="A0AAV6MCH4"/>
<dbReference type="InterPro" id="IPR039607">
    <property type="entry name" value="VQ_8/17/18/20/21/25"/>
</dbReference>
<dbReference type="GO" id="GO:0005634">
    <property type="term" value="C:nucleus"/>
    <property type="evidence" value="ECO:0007669"/>
    <property type="project" value="TreeGrafter"/>
</dbReference>
<evidence type="ECO:0000259" key="2">
    <source>
        <dbReference type="Pfam" id="PF05678"/>
    </source>
</evidence>
<feature type="non-terminal residue" evidence="3">
    <location>
        <position position="1"/>
    </location>
</feature>
<evidence type="ECO:0000313" key="4">
    <source>
        <dbReference type="Proteomes" id="UP000685013"/>
    </source>
</evidence>
<keyword evidence="4" id="KW-1185">Reference proteome</keyword>
<dbReference type="PANTHER" id="PTHR33143">
    <property type="entry name" value="F16F4.1 PROTEIN-RELATED"/>
    <property type="match status" value="1"/>
</dbReference>
<gene>
    <name evidence="3" type="primary">MKS1</name>
    <name evidence="3" type="ORF">SDJN03_23356</name>
</gene>
<dbReference type="EMBL" id="JAGKQH010000015">
    <property type="protein sequence ID" value="KAG6578908.1"/>
    <property type="molecule type" value="Genomic_DNA"/>
</dbReference>
<proteinExistence type="predicted"/>
<reference evidence="3 4" key="1">
    <citation type="journal article" date="2021" name="Hortic Res">
        <title>The domestication of Cucurbita argyrosperma as revealed by the genome of its wild relative.</title>
        <authorList>
            <person name="Barrera-Redondo J."/>
            <person name="Sanchez-de la Vega G."/>
            <person name="Aguirre-Liguori J.A."/>
            <person name="Castellanos-Morales G."/>
            <person name="Gutierrez-Guerrero Y.T."/>
            <person name="Aguirre-Dugua X."/>
            <person name="Aguirre-Planter E."/>
            <person name="Tenaillon M.I."/>
            <person name="Lira-Saade R."/>
            <person name="Eguiarte L.E."/>
        </authorList>
    </citation>
    <scope>NUCLEOTIDE SEQUENCE [LARGE SCALE GENOMIC DNA]</scope>
    <source>
        <strain evidence="3">JBR-2021</strain>
    </source>
</reference>
<feature type="domain" description="VQ" evidence="2">
    <location>
        <begin position="50"/>
        <end position="72"/>
    </location>
</feature>
<dbReference type="PANTHER" id="PTHR33143:SF63">
    <property type="entry name" value="F16F4.1 PROTEIN"/>
    <property type="match status" value="1"/>
</dbReference>
<dbReference type="Proteomes" id="UP000685013">
    <property type="component" value="Chromosome 15"/>
</dbReference>
<sequence>MSSSLCSSTPNAMAERKELQLQGPRPAALKITKDSHKIGKPPHRPVIIYTVSPKVIHTDPTQFKDLVQRLTGHKPSSHDSHHPPNTTMIMSTNHQGAERVGHGILSPTPGLLPPIPANIFTPTPPQSAELSPLTHFFRDLSPIAPNRFSSSLDFFQNFPDLHN</sequence>
<feature type="compositionally biased region" description="Polar residues" evidence="1">
    <location>
        <begin position="1"/>
        <end position="11"/>
    </location>
</feature>
<comment type="caution">
    <text evidence="3">The sequence shown here is derived from an EMBL/GenBank/DDBJ whole genome shotgun (WGS) entry which is preliminary data.</text>
</comment>
<evidence type="ECO:0000256" key="1">
    <source>
        <dbReference type="SAM" id="MobiDB-lite"/>
    </source>
</evidence>
<dbReference type="InterPro" id="IPR008889">
    <property type="entry name" value="VQ"/>
</dbReference>
<name>A0AAV6MCH4_9ROSI</name>
<evidence type="ECO:0000313" key="3">
    <source>
        <dbReference type="EMBL" id="KAG6578908.1"/>
    </source>
</evidence>
<feature type="region of interest" description="Disordered" evidence="1">
    <location>
        <begin position="1"/>
        <end position="25"/>
    </location>
</feature>
<organism evidence="3 4">
    <name type="scientific">Cucurbita argyrosperma subsp. sororia</name>
    <dbReference type="NCBI Taxonomy" id="37648"/>
    <lineage>
        <taxon>Eukaryota</taxon>
        <taxon>Viridiplantae</taxon>
        <taxon>Streptophyta</taxon>
        <taxon>Embryophyta</taxon>
        <taxon>Tracheophyta</taxon>
        <taxon>Spermatophyta</taxon>
        <taxon>Magnoliopsida</taxon>
        <taxon>eudicotyledons</taxon>
        <taxon>Gunneridae</taxon>
        <taxon>Pentapetalae</taxon>
        <taxon>rosids</taxon>
        <taxon>fabids</taxon>
        <taxon>Cucurbitales</taxon>
        <taxon>Cucurbitaceae</taxon>
        <taxon>Cucurbiteae</taxon>
        <taxon>Cucurbita</taxon>
    </lineage>
</organism>
<feature type="region of interest" description="Disordered" evidence="1">
    <location>
        <begin position="71"/>
        <end position="90"/>
    </location>
</feature>
<dbReference type="Pfam" id="PF05678">
    <property type="entry name" value="VQ"/>
    <property type="match status" value="1"/>
</dbReference>
<protein>
    <submittedName>
        <fullName evidence="3">Protein MKS1</fullName>
    </submittedName>
</protein>